<evidence type="ECO:0000259" key="1">
    <source>
        <dbReference type="Pfam" id="PF02470"/>
    </source>
</evidence>
<evidence type="ECO:0000313" key="2">
    <source>
        <dbReference type="EMBL" id="QWG05022.1"/>
    </source>
</evidence>
<dbReference type="PANTHER" id="PTHR33371">
    <property type="entry name" value="INTERMEMBRANE PHOSPHOLIPID TRANSPORT SYSTEM BINDING PROTEIN MLAD-RELATED"/>
    <property type="match status" value="1"/>
</dbReference>
<sequence>MMKGTIILIFIFIGLFSSCVNNERTIYLLTDHAEDLNTDANVTLNGVEIGEVDDIQLNQQGKILIKLHLDKELELPLDSKFMIVDRNLLGLKGISVKFGNKNDLILNGDTIEVFNEENLIQQNTLSMKLQEIFENLRGAKQDSILYELRRLNNNLEELKK</sequence>
<gene>
    <name evidence="2" type="ORF">KMW28_21605</name>
</gene>
<evidence type="ECO:0000313" key="3">
    <source>
        <dbReference type="Proteomes" id="UP000678679"/>
    </source>
</evidence>
<dbReference type="KEGG" id="fya:KMW28_21605"/>
<feature type="domain" description="Mce/MlaD" evidence="1">
    <location>
        <begin position="24"/>
        <end position="99"/>
    </location>
</feature>
<name>A0AAX1NC41_9BACT</name>
<organism evidence="2 3">
    <name type="scientific">Flammeovirga yaeyamensis</name>
    <dbReference type="NCBI Taxonomy" id="367791"/>
    <lineage>
        <taxon>Bacteria</taxon>
        <taxon>Pseudomonadati</taxon>
        <taxon>Bacteroidota</taxon>
        <taxon>Cytophagia</taxon>
        <taxon>Cytophagales</taxon>
        <taxon>Flammeovirgaceae</taxon>
        <taxon>Flammeovirga</taxon>
    </lineage>
</organism>
<reference evidence="2 3" key="1">
    <citation type="submission" date="2021-05" db="EMBL/GenBank/DDBJ databases">
        <title>Comparative genomic studies on the polysaccharide-degrading batcterial strains of the Flammeovirga genus.</title>
        <authorList>
            <person name="Zewei F."/>
            <person name="Zheng Z."/>
            <person name="Yu L."/>
            <person name="Ruyue G."/>
            <person name="Yanhong M."/>
            <person name="Yuanyuan C."/>
            <person name="Jingyan G."/>
            <person name="Wenjun H."/>
        </authorList>
    </citation>
    <scope>NUCLEOTIDE SEQUENCE [LARGE SCALE GENOMIC DNA]</scope>
    <source>
        <strain evidence="2 3">NBRC:100898</strain>
    </source>
</reference>
<protein>
    <submittedName>
        <fullName evidence="2">MCE family protein</fullName>
    </submittedName>
</protein>
<dbReference type="InterPro" id="IPR052336">
    <property type="entry name" value="MlaD_Phospholipid_Transporter"/>
</dbReference>
<dbReference type="RefSeq" id="WP_169662290.1">
    <property type="nucleotide sequence ID" value="NZ_CP076133.1"/>
</dbReference>
<dbReference type="PROSITE" id="PS51257">
    <property type="entry name" value="PROKAR_LIPOPROTEIN"/>
    <property type="match status" value="1"/>
</dbReference>
<dbReference type="PANTHER" id="PTHR33371:SF4">
    <property type="entry name" value="INTERMEMBRANE PHOSPHOLIPID TRANSPORT SYSTEM BINDING PROTEIN MLAD"/>
    <property type="match status" value="1"/>
</dbReference>
<keyword evidence="3" id="KW-1185">Reference proteome</keyword>
<dbReference type="Proteomes" id="UP000678679">
    <property type="component" value="Chromosome 2"/>
</dbReference>
<dbReference type="EMBL" id="CP076133">
    <property type="protein sequence ID" value="QWG05022.1"/>
    <property type="molecule type" value="Genomic_DNA"/>
</dbReference>
<dbReference type="Pfam" id="PF02470">
    <property type="entry name" value="MlaD"/>
    <property type="match status" value="1"/>
</dbReference>
<dbReference type="InterPro" id="IPR003399">
    <property type="entry name" value="Mce/MlaD"/>
</dbReference>
<proteinExistence type="predicted"/>
<accession>A0AAX1NC41</accession>
<dbReference type="AlphaFoldDB" id="A0AAX1NC41"/>